<keyword evidence="2" id="KW-1185">Reference proteome</keyword>
<protein>
    <submittedName>
        <fullName evidence="1">Uncharacterized protein</fullName>
    </submittedName>
</protein>
<comment type="caution">
    <text evidence="1">The sequence shown here is derived from an EMBL/GenBank/DDBJ whole genome shotgun (WGS) entry which is preliminary data.</text>
</comment>
<accession>A0AAN6HBA9</accession>
<dbReference type="Proteomes" id="UP001175353">
    <property type="component" value="Unassembled WGS sequence"/>
</dbReference>
<gene>
    <name evidence="1" type="ORF">LTR91_020842</name>
</gene>
<organism evidence="1 2">
    <name type="scientific">Friedmanniomyces endolithicus</name>
    <dbReference type="NCBI Taxonomy" id="329885"/>
    <lineage>
        <taxon>Eukaryota</taxon>
        <taxon>Fungi</taxon>
        <taxon>Dikarya</taxon>
        <taxon>Ascomycota</taxon>
        <taxon>Pezizomycotina</taxon>
        <taxon>Dothideomycetes</taxon>
        <taxon>Dothideomycetidae</taxon>
        <taxon>Mycosphaerellales</taxon>
        <taxon>Teratosphaeriaceae</taxon>
        <taxon>Friedmanniomyces</taxon>
    </lineage>
</organism>
<dbReference type="AlphaFoldDB" id="A0AAN6HBA9"/>
<reference evidence="1" key="1">
    <citation type="submission" date="2023-06" db="EMBL/GenBank/DDBJ databases">
        <title>Black Yeasts Isolated from many extreme environments.</title>
        <authorList>
            <person name="Coleine C."/>
            <person name="Stajich J.E."/>
            <person name="Selbmann L."/>
        </authorList>
    </citation>
    <scope>NUCLEOTIDE SEQUENCE</scope>
    <source>
        <strain evidence="1">CCFEE 5200</strain>
    </source>
</reference>
<evidence type="ECO:0000313" key="2">
    <source>
        <dbReference type="Proteomes" id="UP001175353"/>
    </source>
</evidence>
<dbReference type="EMBL" id="JAUJLE010000353">
    <property type="protein sequence ID" value="KAK0959466.1"/>
    <property type="molecule type" value="Genomic_DNA"/>
</dbReference>
<name>A0AAN6HBA9_9PEZI</name>
<proteinExistence type="predicted"/>
<sequence length="202" mass="22205">MAILTGLNEKIEDINKGLGFKVTDHAIDLGMLPSILAFSADMQTQQTRLPEFAYLMYQTGRKPVAFGIENQRALESMQSSSELQLSVRSTKAQYRAPVDQELDNAFNMLAQQAPTQQLPTQQLPTQQPPTERSLLIPPSDGPTAIGTDIQPASAQGGLRVSGVRAPVFRDRVMPLGIIDNVQKLCFGYRAIVDICTEDNPVY</sequence>
<evidence type="ECO:0000313" key="1">
    <source>
        <dbReference type="EMBL" id="KAK0959466.1"/>
    </source>
</evidence>